<dbReference type="Pfam" id="PF03171">
    <property type="entry name" value="2OG-FeII_Oxy"/>
    <property type="match status" value="1"/>
</dbReference>
<protein>
    <recommendedName>
        <fullName evidence="6">Fe2OG dioxygenase domain-containing protein</fullName>
    </recommendedName>
</protein>
<keyword evidence="8" id="KW-1185">Reference proteome</keyword>
<dbReference type="InterPro" id="IPR044861">
    <property type="entry name" value="IPNS-like_FE2OG_OXY"/>
</dbReference>
<reference evidence="7 8" key="1">
    <citation type="submission" date="2024-02" db="EMBL/GenBank/DDBJ databases">
        <title>A draft genome for the cacao thread blight pathogen Marasmius crinis-equi.</title>
        <authorList>
            <person name="Cohen S.P."/>
            <person name="Baruah I.K."/>
            <person name="Amoako-Attah I."/>
            <person name="Bukari Y."/>
            <person name="Meinhardt L.W."/>
            <person name="Bailey B.A."/>
        </authorList>
    </citation>
    <scope>NUCLEOTIDE SEQUENCE [LARGE SCALE GENOMIC DNA]</scope>
    <source>
        <strain evidence="7 8">GH-76</strain>
    </source>
</reference>
<evidence type="ECO:0000256" key="2">
    <source>
        <dbReference type="ARBA" id="ARBA00022723"/>
    </source>
</evidence>
<keyword evidence="4 5" id="KW-0408">Iron</keyword>
<keyword evidence="3 5" id="KW-0560">Oxidoreductase</keyword>
<feature type="domain" description="Fe2OG dioxygenase" evidence="6">
    <location>
        <begin position="184"/>
        <end position="315"/>
    </location>
</feature>
<evidence type="ECO:0000256" key="3">
    <source>
        <dbReference type="ARBA" id="ARBA00023002"/>
    </source>
</evidence>
<dbReference type="PRINTS" id="PR00682">
    <property type="entry name" value="IPNSYNTHASE"/>
</dbReference>
<dbReference type="InterPro" id="IPR005123">
    <property type="entry name" value="Oxoglu/Fe-dep_dioxygenase_dom"/>
</dbReference>
<evidence type="ECO:0000256" key="4">
    <source>
        <dbReference type="ARBA" id="ARBA00023004"/>
    </source>
</evidence>
<dbReference type="InterPro" id="IPR027443">
    <property type="entry name" value="IPNS-like_sf"/>
</dbReference>
<dbReference type="EMBL" id="JBAHYK010002403">
    <property type="protein sequence ID" value="KAL0565141.1"/>
    <property type="molecule type" value="Genomic_DNA"/>
</dbReference>
<keyword evidence="2 5" id="KW-0479">Metal-binding</keyword>
<sequence length="353" mass="39351">MSTDTIPIIDFAHFDDGTSPEAHELSKKFYEACRDVGFAYLINTGIPQEKVDGMFEWSAKFFKLPLEVKKKAPHPPEGWKHRGYSAIGVEQVSQMIFDVEELASIREGKFPDFKESFDIGNETSPPRPGLENIWITDEDLPGFREFALDFYTACRSFQIERLLPALSIGMGLDRGFFNEHHTDGENQLRLLHYPQGPAEVFESGEKGRIGAHTDFGTCTLLFQDDVGGLEVESPSEPGVFMPAPPIHGAVIFNIADLLMRWSNGNPSSTFFVLLSLTIALDTLKSTSHRVRAPPRKAGGNGIVPERFSIPYFMAADSKTVIDAIPGCWGPDRPKKYGPIGAQEYIDMRINAIY</sequence>
<gene>
    <name evidence="7" type="ORF">V5O48_016891</name>
</gene>
<dbReference type="Gene3D" id="2.60.120.330">
    <property type="entry name" value="B-lactam Antibiotic, Isopenicillin N Synthase, Chain"/>
    <property type="match status" value="1"/>
</dbReference>
<proteinExistence type="inferred from homology"/>
<dbReference type="Pfam" id="PF14226">
    <property type="entry name" value="DIOX_N"/>
    <property type="match status" value="1"/>
</dbReference>
<dbReference type="PROSITE" id="PS51471">
    <property type="entry name" value="FE2OG_OXY"/>
    <property type="match status" value="1"/>
</dbReference>
<evidence type="ECO:0000259" key="6">
    <source>
        <dbReference type="PROSITE" id="PS51471"/>
    </source>
</evidence>
<evidence type="ECO:0000256" key="1">
    <source>
        <dbReference type="ARBA" id="ARBA00008056"/>
    </source>
</evidence>
<evidence type="ECO:0000313" key="7">
    <source>
        <dbReference type="EMBL" id="KAL0565141.1"/>
    </source>
</evidence>
<evidence type="ECO:0000256" key="5">
    <source>
        <dbReference type="RuleBase" id="RU003682"/>
    </source>
</evidence>
<dbReference type="PANTHER" id="PTHR10209:SF881">
    <property type="entry name" value="FI07970P-RELATED"/>
    <property type="match status" value="1"/>
</dbReference>
<dbReference type="SUPFAM" id="SSF51197">
    <property type="entry name" value="Clavaminate synthase-like"/>
    <property type="match status" value="1"/>
</dbReference>
<dbReference type="Proteomes" id="UP001465976">
    <property type="component" value="Unassembled WGS sequence"/>
</dbReference>
<dbReference type="InterPro" id="IPR026992">
    <property type="entry name" value="DIOX_N"/>
</dbReference>
<accession>A0ABR3EQH1</accession>
<dbReference type="PANTHER" id="PTHR10209">
    <property type="entry name" value="OXIDOREDUCTASE, 2OG-FE II OXYGENASE FAMILY PROTEIN"/>
    <property type="match status" value="1"/>
</dbReference>
<comment type="similarity">
    <text evidence="1 5">Belongs to the iron/ascorbate-dependent oxidoreductase family.</text>
</comment>
<name>A0ABR3EQH1_9AGAR</name>
<organism evidence="7 8">
    <name type="scientific">Marasmius crinis-equi</name>
    <dbReference type="NCBI Taxonomy" id="585013"/>
    <lineage>
        <taxon>Eukaryota</taxon>
        <taxon>Fungi</taxon>
        <taxon>Dikarya</taxon>
        <taxon>Basidiomycota</taxon>
        <taxon>Agaricomycotina</taxon>
        <taxon>Agaricomycetes</taxon>
        <taxon>Agaricomycetidae</taxon>
        <taxon>Agaricales</taxon>
        <taxon>Marasmiineae</taxon>
        <taxon>Marasmiaceae</taxon>
        <taxon>Marasmius</taxon>
    </lineage>
</organism>
<comment type="caution">
    <text evidence="7">The sequence shown here is derived from an EMBL/GenBank/DDBJ whole genome shotgun (WGS) entry which is preliminary data.</text>
</comment>
<evidence type="ECO:0000313" key="8">
    <source>
        <dbReference type="Proteomes" id="UP001465976"/>
    </source>
</evidence>